<proteinExistence type="predicted"/>
<dbReference type="AlphaFoldDB" id="A0A1G2I4K0"/>
<comment type="caution">
    <text evidence="1">The sequence shown here is derived from an EMBL/GenBank/DDBJ whole genome shotgun (WGS) entry which is preliminary data.</text>
</comment>
<reference evidence="1 2" key="1">
    <citation type="journal article" date="2016" name="Nat. Commun.">
        <title>Thousands of microbial genomes shed light on interconnected biogeochemical processes in an aquifer system.</title>
        <authorList>
            <person name="Anantharaman K."/>
            <person name="Brown C.T."/>
            <person name="Hug L.A."/>
            <person name="Sharon I."/>
            <person name="Castelle C.J."/>
            <person name="Probst A.J."/>
            <person name="Thomas B.C."/>
            <person name="Singh A."/>
            <person name="Wilkins M.J."/>
            <person name="Karaoz U."/>
            <person name="Brodie E.L."/>
            <person name="Williams K.H."/>
            <person name="Hubbard S.S."/>
            <person name="Banfield J.F."/>
        </authorList>
    </citation>
    <scope>NUCLEOTIDE SEQUENCE [LARGE SCALE GENOMIC DNA]</scope>
</reference>
<organism evidence="1 2">
    <name type="scientific">Candidatus Staskawiczbacteria bacterium RIFCSPHIGHO2_02_FULL_42_22</name>
    <dbReference type="NCBI Taxonomy" id="1802207"/>
    <lineage>
        <taxon>Bacteria</taxon>
        <taxon>Candidatus Staskawicziibacteriota</taxon>
    </lineage>
</organism>
<evidence type="ECO:0000313" key="1">
    <source>
        <dbReference type="EMBL" id="OGZ69665.1"/>
    </source>
</evidence>
<dbReference type="EMBL" id="MHOT01000006">
    <property type="protein sequence ID" value="OGZ69665.1"/>
    <property type="molecule type" value="Genomic_DNA"/>
</dbReference>
<accession>A0A1G2I4K0</accession>
<gene>
    <name evidence="1" type="ORF">A3D44_04170</name>
</gene>
<protein>
    <submittedName>
        <fullName evidence="1">Uncharacterized protein</fullName>
    </submittedName>
</protein>
<sequence length="61" mass="6903">MSAALHLPFFYVLDQRSPFIIPTCVGVIISKQWPGNLTIYIFYTINNLALTILQASKKGFK</sequence>
<name>A0A1G2I4K0_9BACT</name>
<evidence type="ECO:0000313" key="2">
    <source>
        <dbReference type="Proteomes" id="UP000178820"/>
    </source>
</evidence>
<dbReference type="Proteomes" id="UP000178820">
    <property type="component" value="Unassembled WGS sequence"/>
</dbReference>
<dbReference type="STRING" id="1802207.A3D44_04170"/>